<dbReference type="Proteomes" id="UP000324974">
    <property type="component" value="Chromosome"/>
</dbReference>
<sequence length="244" mass="26725">MTNSVKAITEALSAPFDHKEVKFKPQVVKGNRAMALAYIDARMIEDRLDDVLGVAGWQDEYETLADGSVVCRLRLKIDGEWVTKMDVGSPSEQPDGGDRMKAAFSDALKRAAVKFGIGRYLYRLPVTWAEYDPMKKQFTQAPQLPAFALPKPKAKSKEEPSKSALPADGQELHQRLKDYDAKLAAQKLCNVGSLLTFVAQAGEEAGFGPDLTTWAGPAIPLAVAKVKEFETQLRAMKPGQKSVA</sequence>
<dbReference type="RefSeq" id="WP_149111808.1">
    <property type="nucleotide sequence ID" value="NZ_CP042425.1"/>
</dbReference>
<evidence type="ECO:0000256" key="2">
    <source>
        <dbReference type="ARBA" id="ARBA00022763"/>
    </source>
</evidence>
<organism evidence="4 5">
    <name type="scientific">Limnoglobus roseus</name>
    <dbReference type="NCBI Taxonomy" id="2598579"/>
    <lineage>
        <taxon>Bacteria</taxon>
        <taxon>Pseudomonadati</taxon>
        <taxon>Planctomycetota</taxon>
        <taxon>Planctomycetia</taxon>
        <taxon>Gemmatales</taxon>
        <taxon>Gemmataceae</taxon>
        <taxon>Limnoglobus</taxon>
    </lineage>
</organism>
<keyword evidence="3" id="KW-0234">DNA repair</keyword>
<dbReference type="AlphaFoldDB" id="A0A5C1AF30"/>
<keyword evidence="5" id="KW-1185">Reference proteome</keyword>
<dbReference type="Pfam" id="PF04098">
    <property type="entry name" value="Rad52_Rad22"/>
    <property type="match status" value="1"/>
</dbReference>
<evidence type="ECO:0000256" key="1">
    <source>
        <dbReference type="ARBA" id="ARBA00006638"/>
    </source>
</evidence>
<accession>A0A5C1AF30</accession>
<dbReference type="OrthoDB" id="9805874at2"/>
<keyword evidence="2" id="KW-0227">DNA damage</keyword>
<dbReference type="InterPro" id="IPR041247">
    <property type="entry name" value="Rad52_fam"/>
</dbReference>
<reference evidence="5" key="1">
    <citation type="submission" date="2019-08" db="EMBL/GenBank/DDBJ databases">
        <title>Limnoglobus roseus gen. nov., sp. nov., a novel freshwater planctomycete with a giant genome from the family Gemmataceae.</title>
        <authorList>
            <person name="Kulichevskaya I.S."/>
            <person name="Naumoff D.G."/>
            <person name="Miroshnikov K."/>
            <person name="Ivanova A."/>
            <person name="Philippov D.A."/>
            <person name="Hakobyan A."/>
            <person name="Rijpstra I.C."/>
            <person name="Sinninghe Damste J.S."/>
            <person name="Liesack W."/>
            <person name="Dedysh S.N."/>
        </authorList>
    </citation>
    <scope>NUCLEOTIDE SEQUENCE [LARGE SCALE GENOMIC DNA]</scope>
    <source>
        <strain evidence="5">PX52</strain>
    </source>
</reference>
<name>A0A5C1AF30_9BACT</name>
<keyword evidence="4" id="KW-0238">DNA-binding</keyword>
<evidence type="ECO:0000256" key="3">
    <source>
        <dbReference type="ARBA" id="ARBA00023204"/>
    </source>
</evidence>
<evidence type="ECO:0000313" key="4">
    <source>
        <dbReference type="EMBL" id="QEL17165.1"/>
    </source>
</evidence>
<protein>
    <submittedName>
        <fullName evidence="4">Single-stranded DNA-binding protein DdrA</fullName>
    </submittedName>
</protein>
<dbReference type="GO" id="GO:0006281">
    <property type="term" value="P:DNA repair"/>
    <property type="evidence" value="ECO:0007669"/>
    <property type="project" value="UniProtKB-KW"/>
</dbReference>
<dbReference type="GO" id="GO:0003677">
    <property type="term" value="F:DNA binding"/>
    <property type="evidence" value="ECO:0007669"/>
    <property type="project" value="UniProtKB-KW"/>
</dbReference>
<dbReference type="KEGG" id="lrs:PX52LOC_04147"/>
<gene>
    <name evidence="4" type="primary">ddrA</name>
    <name evidence="4" type="ORF">PX52LOC_04147</name>
</gene>
<proteinExistence type="inferred from homology"/>
<comment type="similarity">
    <text evidence="1">Belongs to the RAD52 family.</text>
</comment>
<dbReference type="EMBL" id="CP042425">
    <property type="protein sequence ID" value="QEL17165.1"/>
    <property type="molecule type" value="Genomic_DNA"/>
</dbReference>
<evidence type="ECO:0000313" key="5">
    <source>
        <dbReference type="Proteomes" id="UP000324974"/>
    </source>
</evidence>